<evidence type="ECO:0000313" key="2">
    <source>
        <dbReference type="Proteomes" id="UP000006002"/>
    </source>
</evidence>
<comment type="caution">
    <text evidence="1">The sequence shown here is derived from an EMBL/GenBank/DDBJ whole genome shotgun (WGS) entry which is preliminary data.</text>
</comment>
<name>A5ZPQ4_9FIRM</name>
<reference evidence="1 2" key="1">
    <citation type="submission" date="2007-03" db="EMBL/GenBank/DDBJ databases">
        <authorList>
            <person name="Fulton L."/>
            <person name="Clifton S."/>
            <person name="Fulton B."/>
            <person name="Xu J."/>
            <person name="Minx P."/>
            <person name="Pepin K.H."/>
            <person name="Johnson M."/>
            <person name="Thiruvilangam P."/>
            <person name="Bhonagiri V."/>
            <person name="Nash W.E."/>
            <person name="Mardis E.R."/>
            <person name="Wilson R.K."/>
        </authorList>
    </citation>
    <scope>NUCLEOTIDE SEQUENCE [LARGE SCALE GENOMIC DNA]</scope>
    <source>
        <strain evidence="1 2">ATCC 29174</strain>
    </source>
</reference>
<gene>
    <name evidence="1" type="ORF">RUMOBE_00971</name>
</gene>
<evidence type="ECO:0008006" key="3">
    <source>
        <dbReference type="Google" id="ProtNLM"/>
    </source>
</evidence>
<dbReference type="EMBL" id="AAVO02000002">
    <property type="protein sequence ID" value="EDM88850.1"/>
    <property type="molecule type" value="Genomic_DNA"/>
</dbReference>
<organism evidence="1 2">
    <name type="scientific">Blautia obeum ATCC 29174</name>
    <dbReference type="NCBI Taxonomy" id="411459"/>
    <lineage>
        <taxon>Bacteria</taxon>
        <taxon>Bacillati</taxon>
        <taxon>Bacillota</taxon>
        <taxon>Clostridia</taxon>
        <taxon>Lachnospirales</taxon>
        <taxon>Lachnospiraceae</taxon>
        <taxon>Blautia</taxon>
    </lineage>
</organism>
<dbReference type="InterPro" id="IPR020256">
    <property type="entry name" value="Spore_coat_CotJA"/>
</dbReference>
<dbReference type="Proteomes" id="UP000006002">
    <property type="component" value="Unassembled WGS sequence"/>
</dbReference>
<dbReference type="AlphaFoldDB" id="A5ZPQ4"/>
<protein>
    <recommendedName>
        <fullName evidence="3">Spore coat associated protein CotJA</fullName>
    </recommendedName>
</protein>
<sequence>MYTHIDQMEAAMAYVPCQKFTTTYDLGYALKVGTVFPQLCKPFCGKRGGQR</sequence>
<dbReference type="eggNOG" id="ENOG5033B4S">
    <property type="taxonomic scope" value="Bacteria"/>
</dbReference>
<proteinExistence type="predicted"/>
<dbReference type="Pfam" id="PF11007">
    <property type="entry name" value="CotJA"/>
    <property type="match status" value="1"/>
</dbReference>
<evidence type="ECO:0000313" key="1">
    <source>
        <dbReference type="EMBL" id="EDM88850.1"/>
    </source>
</evidence>
<reference evidence="1 2" key="2">
    <citation type="submission" date="2007-04" db="EMBL/GenBank/DDBJ databases">
        <title>Draft genome sequence of Ruminococcus obeum (ATCC 29174).</title>
        <authorList>
            <person name="Sudarsanam P."/>
            <person name="Ley R."/>
            <person name="Guruge J."/>
            <person name="Turnbaugh P.J."/>
            <person name="Mahowald M."/>
            <person name="Liep D."/>
            <person name="Gordon J."/>
        </authorList>
    </citation>
    <scope>NUCLEOTIDE SEQUENCE [LARGE SCALE GENOMIC DNA]</scope>
    <source>
        <strain evidence="1 2">ATCC 29174</strain>
    </source>
</reference>
<dbReference type="HOGENOM" id="CLU_165298_4_1_9"/>
<accession>A5ZPQ4</accession>